<reference evidence="3 4" key="1">
    <citation type="submission" date="2024-07" db="EMBL/GenBank/DDBJ databases">
        <authorList>
            <person name="Ren Q."/>
        </authorList>
    </citation>
    <scope>NUCLEOTIDE SEQUENCE [LARGE SCALE GENOMIC DNA]</scope>
    <source>
        <strain evidence="3 4">REN37</strain>
    </source>
</reference>
<dbReference type="PROSITE" id="PS50846">
    <property type="entry name" value="HMA_2"/>
    <property type="match status" value="1"/>
</dbReference>
<dbReference type="Pfam" id="PF00403">
    <property type="entry name" value="HMA"/>
    <property type="match status" value="1"/>
</dbReference>
<dbReference type="CDD" id="cd00371">
    <property type="entry name" value="HMA"/>
    <property type="match status" value="1"/>
</dbReference>
<protein>
    <submittedName>
        <fullName evidence="3">Heavy-metal-associated domain-containing protein</fullName>
    </submittedName>
</protein>
<dbReference type="EMBL" id="JBGCUO010000001">
    <property type="protein sequence ID" value="MEY1661009.1"/>
    <property type="molecule type" value="Genomic_DNA"/>
</dbReference>
<accession>A0ABV4AE69</accession>
<comment type="caution">
    <text evidence="3">The sequence shown here is derived from an EMBL/GenBank/DDBJ whole genome shotgun (WGS) entry which is preliminary data.</text>
</comment>
<dbReference type="InterPro" id="IPR036163">
    <property type="entry name" value="HMA_dom_sf"/>
</dbReference>
<dbReference type="Gene3D" id="3.30.70.100">
    <property type="match status" value="1"/>
</dbReference>
<dbReference type="PROSITE" id="PS01047">
    <property type="entry name" value="HMA_1"/>
    <property type="match status" value="1"/>
</dbReference>
<organism evidence="3 4">
    <name type="scientific">Isoalcanivorax beigongshangi</name>
    <dbReference type="NCBI Taxonomy" id="3238810"/>
    <lineage>
        <taxon>Bacteria</taxon>
        <taxon>Pseudomonadati</taxon>
        <taxon>Pseudomonadota</taxon>
        <taxon>Gammaproteobacteria</taxon>
        <taxon>Oceanospirillales</taxon>
        <taxon>Alcanivoracaceae</taxon>
        <taxon>Isoalcanivorax</taxon>
    </lineage>
</organism>
<name>A0ABV4AE69_9GAMM</name>
<proteinExistence type="predicted"/>
<dbReference type="Proteomes" id="UP001562065">
    <property type="component" value="Unassembled WGS sequence"/>
</dbReference>
<dbReference type="InterPro" id="IPR017969">
    <property type="entry name" value="Heavy-metal-associated_CS"/>
</dbReference>
<dbReference type="InterPro" id="IPR006121">
    <property type="entry name" value="HMA_dom"/>
</dbReference>
<sequence>MLTLTIPSMSCDGCVRSITAAITQLDATAQVDANLARKQIQLTTRASAAEVRDALAAAGYPVE</sequence>
<keyword evidence="4" id="KW-1185">Reference proteome</keyword>
<dbReference type="SUPFAM" id="SSF55008">
    <property type="entry name" value="HMA, heavy metal-associated domain"/>
    <property type="match status" value="1"/>
</dbReference>
<evidence type="ECO:0000259" key="2">
    <source>
        <dbReference type="PROSITE" id="PS50846"/>
    </source>
</evidence>
<dbReference type="RefSeq" id="WP_369454247.1">
    <property type="nucleotide sequence ID" value="NZ_JBGCUO010000001.1"/>
</dbReference>
<evidence type="ECO:0000313" key="4">
    <source>
        <dbReference type="Proteomes" id="UP001562065"/>
    </source>
</evidence>
<evidence type="ECO:0000256" key="1">
    <source>
        <dbReference type="ARBA" id="ARBA00022723"/>
    </source>
</evidence>
<feature type="domain" description="HMA" evidence="2">
    <location>
        <begin position="1"/>
        <end position="63"/>
    </location>
</feature>
<gene>
    <name evidence="3" type="ORF">AB5I84_02475</name>
</gene>
<keyword evidence="1" id="KW-0479">Metal-binding</keyword>
<evidence type="ECO:0000313" key="3">
    <source>
        <dbReference type="EMBL" id="MEY1661009.1"/>
    </source>
</evidence>